<dbReference type="AlphaFoldDB" id="G8XFQ5"/>
<geneLocation type="plasmid" evidence="2 3">
    <name>pSCATT</name>
</geneLocation>
<dbReference type="PATRIC" id="fig|1003195.29.peg.7121"/>
<feature type="region of interest" description="Disordered" evidence="1">
    <location>
        <begin position="1"/>
        <end position="40"/>
    </location>
</feature>
<evidence type="ECO:0000313" key="2">
    <source>
        <dbReference type="EMBL" id="AEW99516.1"/>
    </source>
</evidence>
<dbReference type="EMBL" id="CP003229">
    <property type="protein sequence ID" value="AEW99516.1"/>
    <property type="molecule type" value="Genomic_DNA"/>
</dbReference>
<name>G8XFQ5_STREN</name>
<organism evidence="2 3">
    <name type="scientific">Streptantibioticus cattleyicolor (strain ATCC 35852 / DSM 46488 / JCM 4925 / NBRC 14057 / NRRL 8057)</name>
    <name type="common">Streptomyces cattleya</name>
    <dbReference type="NCBI Taxonomy" id="1003195"/>
    <lineage>
        <taxon>Bacteria</taxon>
        <taxon>Bacillati</taxon>
        <taxon>Actinomycetota</taxon>
        <taxon>Actinomycetes</taxon>
        <taxon>Kitasatosporales</taxon>
        <taxon>Streptomycetaceae</taxon>
        <taxon>Streptantibioticus</taxon>
    </lineage>
</organism>
<evidence type="ECO:0000313" key="3">
    <source>
        <dbReference type="Proteomes" id="UP000007842"/>
    </source>
</evidence>
<keyword evidence="2" id="KW-0614">Plasmid</keyword>
<gene>
    <name evidence="2" type="ordered locus">SCATT_p13230</name>
</gene>
<evidence type="ECO:0000256" key="1">
    <source>
        <dbReference type="SAM" id="MobiDB-lite"/>
    </source>
</evidence>
<keyword evidence="3" id="KW-1185">Reference proteome</keyword>
<dbReference type="Proteomes" id="UP000007842">
    <property type="component" value="Plasmid pSCATT"/>
</dbReference>
<reference evidence="3" key="1">
    <citation type="submission" date="2011-12" db="EMBL/GenBank/DDBJ databases">
        <title>Complete genome sequence of Streptomyces cattleya strain DSM 46488.</title>
        <authorList>
            <person name="Ou H.-Y."/>
            <person name="Li P."/>
            <person name="Zhao C."/>
            <person name="O'Hagan D."/>
            <person name="Deng Z."/>
        </authorList>
    </citation>
    <scope>NUCLEOTIDE SEQUENCE [LARGE SCALE GENOMIC DNA]</scope>
    <source>
        <strain evidence="3">ATCC 35852 / DSM 46488 / JCM 4925 / NBRC 14057 / NRRL 8057</strain>
        <plasmid evidence="3">Plasmid pSCATT</plasmid>
    </source>
</reference>
<dbReference type="HOGENOM" id="CLU_3297004_0_0_11"/>
<feature type="compositionally biased region" description="Basic residues" evidence="1">
    <location>
        <begin position="1"/>
        <end position="12"/>
    </location>
</feature>
<sequence length="40" mass="4279">MPSGRVRRPHTHRCCDVPRHNTSPLARLPKTSPTGGAGAC</sequence>
<accession>G8XFQ5</accession>
<dbReference type="KEGG" id="scy:SCATT_p13230"/>
<proteinExistence type="predicted"/>
<protein>
    <submittedName>
        <fullName evidence="2">Uncharacterized protein</fullName>
    </submittedName>
</protein>